<protein>
    <submittedName>
        <fullName evidence="16">Uncharacterized protein</fullName>
    </submittedName>
</protein>
<evidence type="ECO:0000256" key="5">
    <source>
        <dbReference type="ARBA" id="ARBA00022889"/>
    </source>
</evidence>
<dbReference type="InterPro" id="IPR003599">
    <property type="entry name" value="Ig_sub"/>
</dbReference>
<dbReference type="CDD" id="cd00096">
    <property type="entry name" value="Ig"/>
    <property type="match status" value="1"/>
</dbReference>
<feature type="domain" description="Ig-like" evidence="14">
    <location>
        <begin position="309"/>
        <end position="389"/>
    </location>
</feature>
<dbReference type="InterPro" id="IPR003961">
    <property type="entry name" value="FN3_dom"/>
</dbReference>
<feature type="domain" description="Fibronectin type-III" evidence="15">
    <location>
        <begin position="1233"/>
        <end position="1333"/>
    </location>
</feature>
<evidence type="ECO:0000256" key="13">
    <source>
        <dbReference type="SAM" id="Phobius"/>
    </source>
</evidence>
<keyword evidence="3" id="KW-0732">Signal</keyword>
<feature type="domain" description="Fibronectin type-III" evidence="15">
    <location>
        <begin position="831"/>
        <end position="931"/>
    </location>
</feature>
<feature type="domain" description="Fibronectin type-III" evidence="15">
    <location>
        <begin position="1129"/>
        <end position="1228"/>
    </location>
</feature>
<accession>A0A8S1H799</accession>
<dbReference type="InterPro" id="IPR003598">
    <property type="entry name" value="Ig_sub2"/>
</dbReference>
<evidence type="ECO:0000259" key="15">
    <source>
        <dbReference type="PROSITE" id="PS50853"/>
    </source>
</evidence>
<evidence type="ECO:0000256" key="12">
    <source>
        <dbReference type="SAM" id="MobiDB-lite"/>
    </source>
</evidence>
<keyword evidence="17" id="KW-1185">Reference proteome</keyword>
<feature type="domain" description="Fibronectin type-III" evidence="15">
    <location>
        <begin position="1746"/>
        <end position="1842"/>
    </location>
</feature>
<keyword evidence="5" id="KW-0130">Cell adhesion</keyword>
<evidence type="ECO:0000256" key="1">
    <source>
        <dbReference type="ARBA" id="ARBA00004479"/>
    </source>
</evidence>
<dbReference type="Proteomes" id="UP000835052">
    <property type="component" value="Unassembled WGS sequence"/>
</dbReference>
<reference evidence="16" key="1">
    <citation type="submission" date="2020-10" db="EMBL/GenBank/DDBJ databases">
        <authorList>
            <person name="Kikuchi T."/>
        </authorList>
    </citation>
    <scope>NUCLEOTIDE SEQUENCE</scope>
    <source>
        <strain evidence="16">NKZ352</strain>
    </source>
</reference>
<evidence type="ECO:0000313" key="16">
    <source>
        <dbReference type="EMBL" id="CAD6191275.1"/>
    </source>
</evidence>
<comment type="similarity">
    <text evidence="11">Belongs to the sidekick family.</text>
</comment>
<feature type="domain" description="Fibronectin type-III" evidence="15">
    <location>
        <begin position="1033"/>
        <end position="1128"/>
    </location>
</feature>
<evidence type="ECO:0000259" key="14">
    <source>
        <dbReference type="PROSITE" id="PS50835"/>
    </source>
</evidence>
<proteinExistence type="inferred from homology"/>
<evidence type="ECO:0000256" key="8">
    <source>
        <dbReference type="ARBA" id="ARBA00023157"/>
    </source>
</evidence>
<comment type="caution">
    <text evidence="16">The sequence shown here is derived from an EMBL/GenBank/DDBJ whole genome shotgun (WGS) entry which is preliminary data.</text>
</comment>
<feature type="compositionally biased region" description="Acidic residues" evidence="12">
    <location>
        <begin position="2164"/>
        <end position="2175"/>
    </location>
</feature>
<feature type="region of interest" description="Disordered" evidence="12">
    <location>
        <begin position="706"/>
        <end position="734"/>
    </location>
</feature>
<evidence type="ECO:0000256" key="6">
    <source>
        <dbReference type="ARBA" id="ARBA00022989"/>
    </source>
</evidence>
<keyword evidence="6 13" id="KW-1133">Transmembrane helix</keyword>
<evidence type="ECO:0000256" key="9">
    <source>
        <dbReference type="ARBA" id="ARBA00023180"/>
    </source>
</evidence>
<evidence type="ECO:0000313" key="17">
    <source>
        <dbReference type="Proteomes" id="UP000835052"/>
    </source>
</evidence>
<keyword evidence="4" id="KW-0677">Repeat</keyword>
<feature type="region of interest" description="Disordered" evidence="12">
    <location>
        <begin position="2034"/>
        <end position="2074"/>
    </location>
</feature>
<dbReference type="EMBL" id="CAJGYM010000020">
    <property type="protein sequence ID" value="CAD6191275.1"/>
    <property type="molecule type" value="Genomic_DNA"/>
</dbReference>
<dbReference type="Gene3D" id="2.60.40.10">
    <property type="entry name" value="Immunoglobulins"/>
    <property type="match status" value="18"/>
</dbReference>
<feature type="domain" description="Fibronectin type-III" evidence="15">
    <location>
        <begin position="1437"/>
        <end position="1536"/>
    </location>
</feature>
<evidence type="ECO:0000256" key="2">
    <source>
        <dbReference type="ARBA" id="ARBA00022692"/>
    </source>
</evidence>
<dbReference type="InterPro" id="IPR036179">
    <property type="entry name" value="Ig-like_dom_sf"/>
</dbReference>
<feature type="compositionally biased region" description="Basic and acidic residues" evidence="12">
    <location>
        <begin position="2184"/>
        <end position="2204"/>
    </location>
</feature>
<dbReference type="GO" id="GO:0007155">
    <property type="term" value="P:cell adhesion"/>
    <property type="evidence" value="ECO:0007669"/>
    <property type="project" value="UniProtKB-KW"/>
</dbReference>
<dbReference type="SMART" id="SM00060">
    <property type="entry name" value="FN3"/>
    <property type="match status" value="13"/>
</dbReference>
<feature type="domain" description="Fibronectin type-III" evidence="15">
    <location>
        <begin position="729"/>
        <end position="826"/>
    </location>
</feature>
<evidence type="ECO:0000256" key="10">
    <source>
        <dbReference type="ARBA" id="ARBA00023319"/>
    </source>
</evidence>
<keyword evidence="8" id="KW-1015">Disulfide bond</keyword>
<organism evidence="16 17">
    <name type="scientific">Caenorhabditis auriculariae</name>
    <dbReference type="NCBI Taxonomy" id="2777116"/>
    <lineage>
        <taxon>Eukaryota</taxon>
        <taxon>Metazoa</taxon>
        <taxon>Ecdysozoa</taxon>
        <taxon>Nematoda</taxon>
        <taxon>Chromadorea</taxon>
        <taxon>Rhabditida</taxon>
        <taxon>Rhabditina</taxon>
        <taxon>Rhabditomorpha</taxon>
        <taxon>Rhabditoidea</taxon>
        <taxon>Rhabditidae</taxon>
        <taxon>Peloderinae</taxon>
        <taxon>Caenorhabditis</taxon>
    </lineage>
</organism>
<evidence type="ECO:0000256" key="3">
    <source>
        <dbReference type="ARBA" id="ARBA00022729"/>
    </source>
</evidence>
<feature type="domain" description="Ig-like" evidence="14">
    <location>
        <begin position="207"/>
        <end position="302"/>
    </location>
</feature>
<feature type="domain" description="Fibronectin type-III" evidence="15">
    <location>
        <begin position="935"/>
        <end position="1029"/>
    </location>
</feature>
<dbReference type="SUPFAM" id="SSF48726">
    <property type="entry name" value="Immunoglobulin"/>
    <property type="match status" value="4"/>
</dbReference>
<dbReference type="PROSITE" id="PS50853">
    <property type="entry name" value="FN3"/>
    <property type="match status" value="12"/>
</dbReference>
<feature type="domain" description="Fibronectin type-III" evidence="15">
    <location>
        <begin position="1646"/>
        <end position="1743"/>
    </location>
</feature>
<keyword evidence="10" id="KW-0393">Immunoglobulin domain</keyword>
<dbReference type="SMART" id="SM00409">
    <property type="entry name" value="IG"/>
    <property type="match status" value="5"/>
</dbReference>
<dbReference type="PROSITE" id="PS50835">
    <property type="entry name" value="IG_LIKE"/>
    <property type="match status" value="5"/>
</dbReference>
<keyword evidence="7 13" id="KW-0472">Membrane</keyword>
<keyword evidence="2 13" id="KW-0812">Transmembrane</keyword>
<dbReference type="CDD" id="cd00063">
    <property type="entry name" value="FN3"/>
    <property type="match status" value="12"/>
</dbReference>
<feature type="region of interest" description="Disordered" evidence="12">
    <location>
        <begin position="2151"/>
        <end position="2261"/>
    </location>
</feature>
<dbReference type="InterPro" id="IPR007110">
    <property type="entry name" value="Ig-like_dom"/>
</dbReference>
<dbReference type="Pfam" id="PF07679">
    <property type="entry name" value="I-set"/>
    <property type="match status" value="2"/>
</dbReference>
<evidence type="ECO:0000256" key="11">
    <source>
        <dbReference type="ARBA" id="ARBA00061621"/>
    </source>
</evidence>
<dbReference type="Pfam" id="PF13927">
    <property type="entry name" value="Ig_3"/>
    <property type="match status" value="1"/>
</dbReference>
<comment type="subcellular location">
    <subcellularLocation>
        <location evidence="1">Membrane</location>
        <topology evidence="1">Single-pass type I membrane protein</topology>
    </subcellularLocation>
</comment>
<sequence length="2261" mass="250840">MTSLLPACGQLVRGRPPTFDMPTDYTIISAVEGESVAMSCVATSAESFEWRIADATGNLLQSTSDSQTEISAVRNDSNVYRCVARNGVATSISPATRLLVKYLDGFDENDESISYELTTSVGRSFILRRPRLLASSDLDVVFSWFKDDRQQITSSSSHYITHNGDLIVTEASRSDFGTYKVVASSEDLPEVVSKTYLVTDNGDDYTPEAFSIIYFRPKKLFIEKSSPKEEVFDCVTSTKENVGLTWFLDGIMLTGTEPGVFLKSANRRLVLTNPTSFTAGQHKVECKAQASMGRVQDKKFVDFTFIGKPVLKKLPSEISQHLHGEVNVKCAVKKGKFVPVKVRWFFNGVPMRMEQDRLAIKDIQNSDFGLYQCEVSNEAGSAMGDVWLKEGDHVPVLSSIDEEVAAENRVLFSAPVPSDLQHPSGSEGPFFIRKPDDVTVSSATENVTLECSASGVPPLTVAWSLNGNGLVSDGVKYEISPSGLTIYDLRSTDDGEYICEAKNSLGVVSAAATLRVSDKNLIEYGPADQKSLIGTNVEFSCKVNDQYARRAQLDWFLNDEKLQQNGNPALRISRNRKGSLIIRQVGPDNIGEYQCVVAADGRSESASATLRIIEKPAMPVRVRAELHNETTPAKVRVLWSEGFDGNEPIIKHAIEMRTIGPTSLWSDWFIVVDNIPREDGKPCCSAEIEDLRPSVTAEFRVIASNKHGPGKASLPSSNITMPQQPPSEAPRRVKSTASSAHSLIVQWDEPRDDQSTGDVLGYVVRYRLAGYSSLPWNEKNMTSKDVRNAIIRDLIPWREYEVQVAAYNKRGLGVFSESIEVSTAEAAPTQAPKGLRFVVLNSTAIEIDFLAPDQQRIPGVNLGYKLQFWKGEAGKTSSAYKELRLEPNRKELHVVVDDLEKFGHYNLTVLCYTKAGDGPRSRSVEVVTEEDVPGPVDDLNVVEVMYNGGVVAWSPPLHPNGVVTKYTIRHWMASMPEAKTKLEIDGSQTNITIDSLQPSTQYRVDVMASTRKGDGPIEETKFESGVPPELPGRPNSLSVADVTARSAVLHFSPGFDGHTAVRQWIVEAKVADGSVYQHIFNISAPRAQSITVLGLRPFTKYQFRLIAENVKGRGAPSEPSRTFETLQTNPESPSARLFAEPISATSISVFWTPLIASQWNGQPKGYLILYREVGDEDWREVRTSTLRASEYTLSDLRPFSLYELDVFAENFFGRSESSEAVQARTFESAPSGSPRNVRAESDSPRSALVRWDTVADISTNGEVLGYKVRIVPEKSASLDEDIKIVDVAGAATLTTKISNLRPFTSYQVFVSAYTIFGHGPENSSPTTFETGSDVPSAPEGFQCSFISENEVRLKWLPPSTPSGPIKSYVISYWKSVDSRSMAIDAPLLGNLLMFSATNLLPNTQYTFAIRAVNEKGESEETAADVVTTSTRVPVRNPPMPLRDEQLPHSSEAIAVRWDESNVGDDVEAPVRLVQVSYQKTNDEWVTVSKKFSFNRRKTVIKRLMPNTRYRFRIRYSGDFLESSWSAESDWMQTMPAAPLGSPISLQATPFDSTSVQLQWIVPHKTTWNADAIGYRVFYRIYPSNDTWQLEEIPPSAERPDEEHKILHSLISFRHYIIRMRAFNAEGDGPFSNPAIVYVGYSIPKKNISNLVAEPLSSTSVSVRWDPWKNEDNEATTSFKVRYVPVTSVLSPMSGEEEMMIVDTNNCTLKDLRKFMDYQISVSPYNRAGEGNMAQLRTKTLEDVPGRVGQLKFADVLLDSVRVTWDVPSQPNGNVSGYLVNYKGFRLQEELKNEDQKRTTKNSFHATGLTEGLTYHFVVWAETAAGRGDERTGNVTIGPSSEGPQAPSRPVVISGQTSVALQWKDMPDEDVTGHLLQAKRVSAAESAQGYISQRPKRSFIFAAEALPQKQRPTHTIGEWVTLRILDDEKDREHISYKELQPSSFYVFRVFARNNRGVGFASAESEQLFVPESIPEDPFYTSWWFMSIVAMGIFVCIVVLIALLCITGSASKYRREKRARSVDSLHLADGNFPSFQLKGDPSNMTRSRELPTRPGTTQSWLSDREPPAYGSVLSDRDHGSQNVVNMYGLATDVIPALPNAEAMQRLSALVGRDVGGGSGYVSSARGSDRGHGDYLTRSDYATRSDYGRVEYMKRTPRPPPLHQEEFNDSFDDEDEESVCGSTIRGDVPRRLSDPERTDDAIRHYSTAEECQNTWRRVRETDSARASVLPPSTSGRASSVDSSDSSAWPTHPAPNLANGFSSFV</sequence>
<feature type="domain" description="Ig-like" evidence="14">
    <location>
        <begin position="429"/>
        <end position="517"/>
    </location>
</feature>
<dbReference type="SUPFAM" id="SSF49265">
    <property type="entry name" value="Fibronectin type III"/>
    <property type="match status" value="7"/>
</dbReference>
<dbReference type="InterPro" id="IPR036116">
    <property type="entry name" value="FN3_sf"/>
</dbReference>
<feature type="transmembrane region" description="Helical" evidence="13">
    <location>
        <begin position="1981"/>
        <end position="2008"/>
    </location>
</feature>
<evidence type="ECO:0000256" key="4">
    <source>
        <dbReference type="ARBA" id="ARBA00022737"/>
    </source>
</evidence>
<dbReference type="PANTHER" id="PTHR13817">
    <property type="entry name" value="TITIN"/>
    <property type="match status" value="1"/>
</dbReference>
<dbReference type="FunFam" id="2.60.40.10:FF:000032">
    <property type="entry name" value="palladin isoform X1"/>
    <property type="match status" value="1"/>
</dbReference>
<dbReference type="Pfam" id="PF00041">
    <property type="entry name" value="fn3"/>
    <property type="match status" value="9"/>
</dbReference>
<feature type="compositionally biased region" description="Polar residues" evidence="12">
    <location>
        <begin position="1832"/>
        <end position="1842"/>
    </location>
</feature>
<feature type="domain" description="Fibronectin type-III" evidence="15">
    <location>
        <begin position="1337"/>
        <end position="1431"/>
    </location>
</feature>
<dbReference type="FunFam" id="2.60.40.10:FF:002281">
    <property type="entry name" value="Protein sidekick homolog"/>
    <property type="match status" value="1"/>
</dbReference>
<dbReference type="FunFam" id="2.60.40.10:FF:000028">
    <property type="entry name" value="Neuronal cell adhesion molecule"/>
    <property type="match status" value="2"/>
</dbReference>
<feature type="domain" description="Ig-like" evidence="14">
    <location>
        <begin position="16"/>
        <end position="93"/>
    </location>
</feature>
<name>A0A8S1H799_9PELO</name>
<feature type="domain" description="Ig-like" evidence="14">
    <location>
        <begin position="534"/>
        <end position="611"/>
    </location>
</feature>
<dbReference type="GO" id="GO:0016020">
    <property type="term" value="C:membrane"/>
    <property type="evidence" value="ECO:0007669"/>
    <property type="project" value="UniProtKB-SubCell"/>
</dbReference>
<dbReference type="InterPro" id="IPR050964">
    <property type="entry name" value="Striated_Muscle_Regulatory"/>
</dbReference>
<dbReference type="FunFam" id="2.60.40.10:FF:000158">
    <property type="entry name" value="Sidekick cell adhesion molecule 2"/>
    <property type="match status" value="1"/>
</dbReference>
<dbReference type="PANTHER" id="PTHR13817:SF166">
    <property type="entry name" value="NEURONAL IGCAM-RELATED"/>
    <property type="match status" value="1"/>
</dbReference>
<feature type="region of interest" description="Disordered" evidence="12">
    <location>
        <begin position="1829"/>
        <end position="1849"/>
    </location>
</feature>
<feature type="domain" description="Fibronectin type-III" evidence="15">
    <location>
        <begin position="618"/>
        <end position="724"/>
    </location>
</feature>
<feature type="domain" description="Fibronectin type-III" evidence="15">
    <location>
        <begin position="1541"/>
        <end position="1641"/>
    </location>
</feature>
<feature type="compositionally biased region" description="Low complexity" evidence="12">
    <location>
        <begin position="2229"/>
        <end position="2243"/>
    </location>
</feature>
<dbReference type="SMART" id="SM00408">
    <property type="entry name" value="IGc2"/>
    <property type="match status" value="4"/>
</dbReference>
<gene>
    <name evidence="16" type="ORF">CAUJ_LOCUS7194</name>
</gene>
<dbReference type="InterPro" id="IPR013783">
    <property type="entry name" value="Ig-like_fold"/>
</dbReference>
<keyword evidence="9" id="KW-0325">Glycoprotein</keyword>
<dbReference type="OrthoDB" id="8923679at2759"/>
<evidence type="ECO:0000256" key="7">
    <source>
        <dbReference type="ARBA" id="ARBA00023136"/>
    </source>
</evidence>
<dbReference type="InterPro" id="IPR013098">
    <property type="entry name" value="Ig_I-set"/>
</dbReference>